<evidence type="ECO:0000313" key="5">
    <source>
        <dbReference type="Proteomes" id="UP001595616"/>
    </source>
</evidence>
<proteinExistence type="predicted"/>
<dbReference type="InterPro" id="IPR018392">
    <property type="entry name" value="LysM"/>
</dbReference>
<dbReference type="InterPro" id="IPR011055">
    <property type="entry name" value="Dup_hybrid_motif"/>
</dbReference>
<feature type="domain" description="LysM" evidence="3">
    <location>
        <begin position="364"/>
        <end position="408"/>
    </location>
</feature>
<dbReference type="Pfam" id="PF01476">
    <property type="entry name" value="LysM"/>
    <property type="match status" value="1"/>
</dbReference>
<dbReference type="InterPro" id="IPR016047">
    <property type="entry name" value="M23ase_b-sheet_dom"/>
</dbReference>
<keyword evidence="5" id="KW-1185">Reference proteome</keyword>
<reference evidence="5" key="1">
    <citation type="journal article" date="2019" name="Int. J. Syst. Evol. Microbiol.">
        <title>The Global Catalogue of Microorganisms (GCM) 10K type strain sequencing project: providing services to taxonomists for standard genome sequencing and annotation.</title>
        <authorList>
            <consortium name="The Broad Institute Genomics Platform"/>
            <consortium name="The Broad Institute Genome Sequencing Center for Infectious Disease"/>
            <person name="Wu L."/>
            <person name="Ma J."/>
        </authorList>
    </citation>
    <scope>NUCLEOTIDE SEQUENCE [LARGE SCALE GENOMIC DNA]</scope>
    <source>
        <strain evidence="5">CECT 7956</strain>
    </source>
</reference>
<dbReference type="SMART" id="SM00257">
    <property type="entry name" value="LysM"/>
    <property type="match status" value="1"/>
</dbReference>
<dbReference type="InterPro" id="IPR036779">
    <property type="entry name" value="LysM_dom_sf"/>
</dbReference>
<dbReference type="SUPFAM" id="SSF51261">
    <property type="entry name" value="Duplicated hybrid motif"/>
    <property type="match status" value="1"/>
</dbReference>
<protein>
    <submittedName>
        <fullName evidence="4">Peptidoglycan DD-metalloendopeptidase family protein</fullName>
    </submittedName>
</protein>
<dbReference type="RefSeq" id="WP_379834770.1">
    <property type="nucleotide sequence ID" value="NZ_JBHRYQ010000001.1"/>
</dbReference>
<dbReference type="PANTHER" id="PTHR21666:SF270">
    <property type="entry name" value="MUREIN HYDROLASE ACTIVATOR ENVC"/>
    <property type="match status" value="1"/>
</dbReference>
<dbReference type="CDD" id="cd00118">
    <property type="entry name" value="LysM"/>
    <property type="match status" value="1"/>
</dbReference>
<dbReference type="PANTHER" id="PTHR21666">
    <property type="entry name" value="PEPTIDASE-RELATED"/>
    <property type="match status" value="1"/>
</dbReference>
<dbReference type="Proteomes" id="UP001595616">
    <property type="component" value="Unassembled WGS sequence"/>
</dbReference>
<feature type="region of interest" description="Disordered" evidence="1">
    <location>
        <begin position="320"/>
        <end position="352"/>
    </location>
</feature>
<evidence type="ECO:0000256" key="2">
    <source>
        <dbReference type="SAM" id="SignalP"/>
    </source>
</evidence>
<dbReference type="Gene3D" id="2.70.70.10">
    <property type="entry name" value="Glucose Permease (Domain IIA)"/>
    <property type="match status" value="1"/>
</dbReference>
<evidence type="ECO:0000313" key="4">
    <source>
        <dbReference type="EMBL" id="MFC3809557.1"/>
    </source>
</evidence>
<name>A0ABV7YU64_9BACT</name>
<dbReference type="Pfam" id="PF01551">
    <property type="entry name" value="Peptidase_M23"/>
    <property type="match status" value="1"/>
</dbReference>
<gene>
    <name evidence="4" type="ORF">ACFOOI_02740</name>
</gene>
<accession>A0ABV7YU64</accession>
<sequence>MRILTIYTFTLFLSFASFAQKERGKMVVAPKIPQGKSTTTETKPKEKQEFDFIFEEEPKLRFSNQFENSNLNKKAGSATTTTETSNGIRIEPLREINRLVEDDTSSIDEGELLIVEIEEDAQFQGSDNMVGIASYFSVWDTKSINPYGISPKEFDDIVPIKLYEISEGRNWAPVLDKSVITSHFGWRSRRWHKGTDLDLETGDPVYAAFDGIVRIAGVHSGYGRTVILRHYNGLETLYGHLSKINFEPNTIVKAGEEIAKGGNSGRSSGSHLHYETRYEGNQFDPENIYNFKVNPMEIKGQELLLSSKLYDYLRGGSSRSASMSAGGNTEGNAPATLQGSGQGEDDNEDIEEEEEIPVQVAKKVWYQVRPGDNLTEIARKFHTSVSEICRLNKISSYKTLRSGFRLRIK</sequence>
<dbReference type="SUPFAM" id="SSF54106">
    <property type="entry name" value="LysM domain"/>
    <property type="match status" value="1"/>
</dbReference>
<feature type="chain" id="PRO_5045219728" evidence="2">
    <location>
        <begin position="20"/>
        <end position="409"/>
    </location>
</feature>
<evidence type="ECO:0000259" key="3">
    <source>
        <dbReference type="PROSITE" id="PS51782"/>
    </source>
</evidence>
<dbReference type="EMBL" id="JBHRYQ010000001">
    <property type="protein sequence ID" value="MFC3809557.1"/>
    <property type="molecule type" value="Genomic_DNA"/>
</dbReference>
<dbReference type="PROSITE" id="PS51782">
    <property type="entry name" value="LYSM"/>
    <property type="match status" value="1"/>
</dbReference>
<dbReference type="InterPro" id="IPR050570">
    <property type="entry name" value="Cell_wall_metabolism_enzyme"/>
</dbReference>
<organism evidence="4 5">
    <name type="scientific">Lacihabitans lacunae</name>
    <dbReference type="NCBI Taxonomy" id="1028214"/>
    <lineage>
        <taxon>Bacteria</taxon>
        <taxon>Pseudomonadati</taxon>
        <taxon>Bacteroidota</taxon>
        <taxon>Cytophagia</taxon>
        <taxon>Cytophagales</taxon>
        <taxon>Leadbetterellaceae</taxon>
        <taxon>Lacihabitans</taxon>
    </lineage>
</organism>
<comment type="caution">
    <text evidence="4">The sequence shown here is derived from an EMBL/GenBank/DDBJ whole genome shotgun (WGS) entry which is preliminary data.</text>
</comment>
<evidence type="ECO:0000256" key="1">
    <source>
        <dbReference type="SAM" id="MobiDB-lite"/>
    </source>
</evidence>
<feature type="signal peptide" evidence="2">
    <location>
        <begin position="1"/>
        <end position="19"/>
    </location>
</feature>
<feature type="compositionally biased region" description="Acidic residues" evidence="1">
    <location>
        <begin position="343"/>
        <end position="352"/>
    </location>
</feature>
<dbReference type="CDD" id="cd12797">
    <property type="entry name" value="M23_peptidase"/>
    <property type="match status" value="1"/>
</dbReference>
<dbReference type="Gene3D" id="3.10.350.10">
    <property type="entry name" value="LysM domain"/>
    <property type="match status" value="1"/>
</dbReference>
<keyword evidence="2" id="KW-0732">Signal</keyword>